<evidence type="ECO:0000256" key="3">
    <source>
        <dbReference type="SAM" id="Phobius"/>
    </source>
</evidence>
<feature type="transmembrane region" description="Helical" evidence="3">
    <location>
        <begin position="404"/>
        <end position="425"/>
    </location>
</feature>
<feature type="transmembrane region" description="Helical" evidence="3">
    <location>
        <begin position="294"/>
        <end position="312"/>
    </location>
</feature>
<feature type="region of interest" description="Disordered" evidence="2">
    <location>
        <begin position="1"/>
        <end position="29"/>
    </location>
</feature>
<dbReference type="InterPro" id="IPR010619">
    <property type="entry name" value="ThrE-like_N"/>
</dbReference>
<feature type="domain" description="Threonine/serine exporter-like N-terminal" evidence="4">
    <location>
        <begin position="39"/>
        <end position="273"/>
    </location>
</feature>
<comment type="similarity">
    <text evidence="1">Belongs to the ThrE exporter (TC 2.A.79) family.</text>
</comment>
<evidence type="ECO:0000313" key="6">
    <source>
        <dbReference type="Proteomes" id="UP000644020"/>
    </source>
</evidence>
<accession>A0A918W9H8</accession>
<feature type="transmembrane region" description="Helical" evidence="3">
    <location>
        <begin position="166"/>
        <end position="183"/>
    </location>
</feature>
<dbReference type="Pfam" id="PF06738">
    <property type="entry name" value="ThrE"/>
    <property type="match status" value="1"/>
</dbReference>
<dbReference type="AlphaFoldDB" id="A0A918W9H8"/>
<keyword evidence="3" id="KW-0472">Membrane</keyword>
<organism evidence="5 6">
    <name type="scientific">Streptomyces termitum</name>
    <dbReference type="NCBI Taxonomy" id="67368"/>
    <lineage>
        <taxon>Bacteria</taxon>
        <taxon>Bacillati</taxon>
        <taxon>Actinomycetota</taxon>
        <taxon>Actinomycetes</taxon>
        <taxon>Kitasatosporales</taxon>
        <taxon>Streptomycetaceae</taxon>
        <taxon>Streptomyces</taxon>
    </lineage>
</organism>
<name>A0A918W9H8_9ACTN</name>
<feature type="compositionally biased region" description="Basic and acidic residues" evidence="2">
    <location>
        <begin position="11"/>
        <end position="20"/>
    </location>
</feature>
<reference evidence="5" key="1">
    <citation type="journal article" date="2014" name="Int. J. Syst. Evol. Microbiol.">
        <title>Complete genome sequence of Corynebacterium casei LMG S-19264T (=DSM 44701T), isolated from a smear-ripened cheese.</title>
        <authorList>
            <consortium name="US DOE Joint Genome Institute (JGI-PGF)"/>
            <person name="Walter F."/>
            <person name="Albersmeier A."/>
            <person name="Kalinowski J."/>
            <person name="Ruckert C."/>
        </authorList>
    </citation>
    <scope>NUCLEOTIDE SEQUENCE</scope>
    <source>
        <strain evidence="5">JCM 4518</strain>
    </source>
</reference>
<dbReference type="Proteomes" id="UP000644020">
    <property type="component" value="Unassembled WGS sequence"/>
</dbReference>
<reference evidence="5" key="2">
    <citation type="submission" date="2020-09" db="EMBL/GenBank/DDBJ databases">
        <authorList>
            <person name="Sun Q."/>
            <person name="Ohkuma M."/>
        </authorList>
    </citation>
    <scope>NUCLEOTIDE SEQUENCE</scope>
    <source>
        <strain evidence="5">JCM 4518</strain>
    </source>
</reference>
<feature type="transmembrane region" description="Helical" evidence="3">
    <location>
        <begin position="342"/>
        <end position="359"/>
    </location>
</feature>
<feature type="transmembrane region" description="Helical" evidence="3">
    <location>
        <begin position="254"/>
        <end position="274"/>
    </location>
</feature>
<keyword evidence="6" id="KW-1185">Reference proteome</keyword>
<keyword evidence="3" id="KW-0812">Transmembrane</keyword>
<dbReference type="GO" id="GO:0022857">
    <property type="term" value="F:transmembrane transporter activity"/>
    <property type="evidence" value="ECO:0007669"/>
    <property type="project" value="InterPro"/>
</dbReference>
<gene>
    <name evidence="5" type="ORF">GCM10010305_37320</name>
</gene>
<proteinExistence type="inferred from homology"/>
<comment type="caution">
    <text evidence="5">The sequence shown here is derived from an EMBL/GenBank/DDBJ whole genome shotgun (WGS) entry which is preliminary data.</text>
</comment>
<sequence length="435" mass="44804">MARPVGEPGGPEEREEREEPGGPGTGGDDAVCGFLARLTGLLLRTSGEGAELIAREVMAAGRALGADVELLLVMDTATLSVALPDGRTRTVLVHAVPEVARLDRIAALKPLVADVCAGRAGAAEANARLDRIEAAPAPYPWWLKMAGIVLFSLGFAPLMQPTRYELAATALLATLTAALAVAADRRPRLALVLPLVASVTVSVVTLALLADDPARGGPVLLMLPALFFFVPGDYLSAAAAELGAGLLTTGAVRLVYAVFLLVQLCVGVLLGAYVTGTPTGALFDTAAEADLPRWLFFASWTVFTAGTVLAFAIPRRFLLPLLALVYLTVGVQSAATKLIGETGGTFVAAAVLAAAATLLSRGPDRPPRLILVLPGFFTLTVGSLGMRGLTTLAGGHVVDGFTDLLELVLVVTAIAVGLVLGAAAVPEHRPPRAAP</sequence>
<dbReference type="InterPro" id="IPR051361">
    <property type="entry name" value="ThrE/Ser_Exporter"/>
</dbReference>
<dbReference type="RefSeq" id="WP_229849848.1">
    <property type="nucleotide sequence ID" value="NZ_BMUL01000009.1"/>
</dbReference>
<dbReference type="PANTHER" id="PTHR31082:SF4">
    <property type="entry name" value="PHEROMONE-REGULATED MEMBRANE PROTEIN 10"/>
    <property type="match status" value="1"/>
</dbReference>
<evidence type="ECO:0000256" key="2">
    <source>
        <dbReference type="SAM" id="MobiDB-lite"/>
    </source>
</evidence>
<evidence type="ECO:0000313" key="5">
    <source>
        <dbReference type="EMBL" id="GHA90324.1"/>
    </source>
</evidence>
<evidence type="ECO:0000259" key="4">
    <source>
        <dbReference type="Pfam" id="PF06738"/>
    </source>
</evidence>
<feature type="transmembrane region" description="Helical" evidence="3">
    <location>
        <begin position="221"/>
        <end position="242"/>
    </location>
</feature>
<feature type="transmembrane region" description="Helical" evidence="3">
    <location>
        <begin position="190"/>
        <end position="209"/>
    </location>
</feature>
<feature type="transmembrane region" description="Helical" evidence="3">
    <location>
        <begin position="371"/>
        <end position="392"/>
    </location>
</feature>
<keyword evidence="3" id="KW-1133">Transmembrane helix</keyword>
<dbReference type="EMBL" id="BMUL01000009">
    <property type="protein sequence ID" value="GHA90324.1"/>
    <property type="molecule type" value="Genomic_DNA"/>
</dbReference>
<evidence type="ECO:0000256" key="1">
    <source>
        <dbReference type="ARBA" id="ARBA00034125"/>
    </source>
</evidence>
<protein>
    <recommendedName>
        <fullName evidence="4">Threonine/serine exporter-like N-terminal domain-containing protein</fullName>
    </recommendedName>
</protein>
<dbReference type="PANTHER" id="PTHR31082">
    <property type="entry name" value="PHEROMONE-REGULATED MEMBRANE PROTEIN 10"/>
    <property type="match status" value="1"/>
</dbReference>
<feature type="transmembrane region" description="Helical" evidence="3">
    <location>
        <begin position="317"/>
        <end position="336"/>
    </location>
</feature>